<dbReference type="EC" id="2.7.7.65" evidence="3"/>
<dbReference type="InterPro" id="IPR043128">
    <property type="entry name" value="Rev_trsase/Diguanyl_cyclase"/>
</dbReference>
<evidence type="ECO:0000259" key="5">
    <source>
        <dbReference type="PROSITE" id="PS50887"/>
    </source>
</evidence>
<dbReference type="InterPro" id="IPR050469">
    <property type="entry name" value="Diguanylate_Cyclase"/>
</dbReference>
<evidence type="ECO:0000256" key="1">
    <source>
        <dbReference type="ARBA" id="ARBA00001946"/>
    </source>
</evidence>
<accession>A0A3N1PKR6</accession>
<dbReference type="NCBIfam" id="TIGR00254">
    <property type="entry name" value="GGDEF"/>
    <property type="match status" value="1"/>
</dbReference>
<keyword evidence="7" id="KW-1185">Reference proteome</keyword>
<dbReference type="Pfam" id="PF00990">
    <property type="entry name" value="GGDEF"/>
    <property type="match status" value="1"/>
</dbReference>
<dbReference type="SUPFAM" id="SSF55073">
    <property type="entry name" value="Nucleotide cyclase"/>
    <property type="match status" value="1"/>
</dbReference>
<feature type="domain" description="GGDEF" evidence="5">
    <location>
        <begin position="152"/>
        <end position="279"/>
    </location>
</feature>
<dbReference type="Proteomes" id="UP000268033">
    <property type="component" value="Unassembled WGS sequence"/>
</dbReference>
<dbReference type="PANTHER" id="PTHR45138:SF9">
    <property type="entry name" value="DIGUANYLATE CYCLASE DGCM-RELATED"/>
    <property type="match status" value="1"/>
</dbReference>
<dbReference type="AlphaFoldDB" id="A0A3N1PKR6"/>
<name>A0A3N1PKR6_9GAMM</name>
<dbReference type="GO" id="GO:0052621">
    <property type="term" value="F:diguanylate cyclase activity"/>
    <property type="evidence" value="ECO:0007669"/>
    <property type="project" value="UniProtKB-EC"/>
</dbReference>
<evidence type="ECO:0000313" key="7">
    <source>
        <dbReference type="Proteomes" id="UP000268033"/>
    </source>
</evidence>
<evidence type="ECO:0000256" key="3">
    <source>
        <dbReference type="ARBA" id="ARBA00012528"/>
    </source>
</evidence>
<evidence type="ECO:0000313" key="6">
    <source>
        <dbReference type="EMBL" id="ROQ28458.1"/>
    </source>
</evidence>
<gene>
    <name evidence="6" type="ORF">EDC28_10350</name>
</gene>
<comment type="cofactor">
    <cofactor evidence="1">
        <name>Mg(2+)</name>
        <dbReference type="ChEBI" id="CHEBI:18420"/>
    </cofactor>
</comment>
<comment type="caution">
    <text evidence="6">The sequence shown here is derived from an EMBL/GenBank/DDBJ whole genome shotgun (WGS) entry which is preliminary data.</text>
</comment>
<dbReference type="STRING" id="584787.GCA_001247655_00377"/>
<sequence length="279" mass="30880">MQLHPYTANSKTLPLAITPRAEDVIGLYQTLDPQQVLMRFAALAKHCLPLAAIRVNDSVQLRWRSGNTERYLTTDCPAVDGVHYSLKGPLSLWQEQLLGHWHDALVPALGNALMHGKALSQARTDQLTGLGNRTAFAEEETRLVARADRHQRPFCLLLLDLDNFKPVNDAYGHQRGDAVLYRVAQLMTSQARIEDLCFRLGGDEFALLLADTDQDGGEKLAQRLLASLKDNEFLASHKIGVSMGLAQWQPGEHPRSLQARADLALYQAKGAGRGCLRKG</sequence>
<dbReference type="FunFam" id="3.30.70.270:FF:000001">
    <property type="entry name" value="Diguanylate cyclase domain protein"/>
    <property type="match status" value="1"/>
</dbReference>
<dbReference type="SMART" id="SM00267">
    <property type="entry name" value="GGDEF"/>
    <property type="match status" value="1"/>
</dbReference>
<dbReference type="PANTHER" id="PTHR45138">
    <property type="entry name" value="REGULATORY COMPONENTS OF SENSORY TRANSDUCTION SYSTEM"/>
    <property type="match status" value="1"/>
</dbReference>
<evidence type="ECO:0000256" key="2">
    <source>
        <dbReference type="ARBA" id="ARBA00004665"/>
    </source>
</evidence>
<proteinExistence type="predicted"/>
<dbReference type="PROSITE" id="PS50887">
    <property type="entry name" value="GGDEF"/>
    <property type="match status" value="1"/>
</dbReference>
<evidence type="ECO:0000256" key="4">
    <source>
        <dbReference type="ARBA" id="ARBA00034247"/>
    </source>
</evidence>
<dbReference type="EMBL" id="RJUL01000003">
    <property type="protein sequence ID" value="ROQ28458.1"/>
    <property type="molecule type" value="Genomic_DNA"/>
</dbReference>
<organism evidence="6 7">
    <name type="scientific">Gallaecimonas pentaromativorans</name>
    <dbReference type="NCBI Taxonomy" id="584787"/>
    <lineage>
        <taxon>Bacteria</taxon>
        <taxon>Pseudomonadati</taxon>
        <taxon>Pseudomonadota</taxon>
        <taxon>Gammaproteobacteria</taxon>
        <taxon>Enterobacterales</taxon>
        <taxon>Gallaecimonadaceae</taxon>
        <taxon>Gallaecimonas</taxon>
    </lineage>
</organism>
<comment type="catalytic activity">
    <reaction evidence="4">
        <text>2 GTP = 3',3'-c-di-GMP + 2 diphosphate</text>
        <dbReference type="Rhea" id="RHEA:24898"/>
        <dbReference type="ChEBI" id="CHEBI:33019"/>
        <dbReference type="ChEBI" id="CHEBI:37565"/>
        <dbReference type="ChEBI" id="CHEBI:58805"/>
        <dbReference type="EC" id="2.7.7.65"/>
    </reaction>
</comment>
<dbReference type="Gene3D" id="3.30.70.270">
    <property type="match status" value="1"/>
</dbReference>
<dbReference type="RefSeq" id="WP_170164041.1">
    <property type="nucleotide sequence ID" value="NZ_RJUL01000003.1"/>
</dbReference>
<reference evidence="6 7" key="1">
    <citation type="submission" date="2018-11" db="EMBL/GenBank/DDBJ databases">
        <title>Genomic Encyclopedia of Type Strains, Phase IV (KMG-IV): sequencing the most valuable type-strain genomes for metagenomic binning, comparative biology and taxonomic classification.</title>
        <authorList>
            <person name="Goeker M."/>
        </authorList>
    </citation>
    <scope>NUCLEOTIDE SEQUENCE [LARGE SCALE GENOMIC DNA]</scope>
    <source>
        <strain evidence="6 7">DSM 21945</strain>
    </source>
</reference>
<comment type="pathway">
    <text evidence="2">Purine metabolism; 3',5'-cyclic di-GMP biosynthesis.</text>
</comment>
<dbReference type="InterPro" id="IPR029787">
    <property type="entry name" value="Nucleotide_cyclase"/>
</dbReference>
<dbReference type="CDD" id="cd01949">
    <property type="entry name" value="GGDEF"/>
    <property type="match status" value="1"/>
</dbReference>
<dbReference type="InterPro" id="IPR000160">
    <property type="entry name" value="GGDEF_dom"/>
</dbReference>
<protein>
    <recommendedName>
        <fullName evidence="3">diguanylate cyclase</fullName>
        <ecNumber evidence="3">2.7.7.65</ecNumber>
    </recommendedName>
</protein>